<comment type="caution">
    <text evidence="1">The sequence shown here is derived from an EMBL/GenBank/DDBJ whole genome shotgun (WGS) entry which is preliminary data.</text>
</comment>
<accession>A0A512RF31</accession>
<name>A0A512RF31_9BACT</name>
<evidence type="ECO:0000313" key="2">
    <source>
        <dbReference type="Proteomes" id="UP000321436"/>
    </source>
</evidence>
<keyword evidence="2" id="KW-1185">Reference proteome</keyword>
<protein>
    <recommendedName>
        <fullName evidence="3">Outer membrane protein beta-barrel domain-containing protein</fullName>
    </recommendedName>
</protein>
<evidence type="ECO:0008006" key="3">
    <source>
        <dbReference type="Google" id="ProtNLM"/>
    </source>
</evidence>
<proteinExistence type="predicted"/>
<dbReference type="OrthoDB" id="646451at2"/>
<reference evidence="1 2" key="1">
    <citation type="submission" date="2019-07" db="EMBL/GenBank/DDBJ databases">
        <title>Whole genome shotgun sequence of Chitinophaga cymbidii NBRC 109752.</title>
        <authorList>
            <person name="Hosoyama A."/>
            <person name="Uohara A."/>
            <person name="Ohji S."/>
            <person name="Ichikawa N."/>
        </authorList>
    </citation>
    <scope>NUCLEOTIDE SEQUENCE [LARGE SCALE GENOMIC DNA]</scope>
    <source>
        <strain evidence="1 2">NBRC 109752</strain>
    </source>
</reference>
<sequence length="264" mass="29888">MKFCYPWMLLVCMTGCISCTRNIYIPNQVNAPLLHEKHQLKIDAAPSNLQAAYALTDKFAVMVNGQYTWERLGREGSATSSRHGRFTRPLGGVVEAGLGIFKKFTHPDKPPIVLDLYAGYGAGGFSISDHAYYKDSTGGTHRDYTVRTRFRKFFIQPGFGMVHKRVELAFTPRFTFLRYAIPFVGSSVSEVYLTNTFDNQITYLPEMRKAASSATFLYEPAFTLRVGSPHFKWYFQLLGSTVSMFDSNDYYPFISITTGISARF</sequence>
<gene>
    <name evidence="1" type="ORF">CCY01nite_05770</name>
</gene>
<dbReference type="Proteomes" id="UP000321436">
    <property type="component" value="Unassembled WGS sequence"/>
</dbReference>
<dbReference type="RefSeq" id="WP_146857797.1">
    <property type="nucleotide sequence ID" value="NZ_BKAU01000001.1"/>
</dbReference>
<dbReference type="AlphaFoldDB" id="A0A512RF31"/>
<evidence type="ECO:0000313" key="1">
    <source>
        <dbReference type="EMBL" id="GEP94317.1"/>
    </source>
</evidence>
<dbReference type="EMBL" id="BKAU01000001">
    <property type="protein sequence ID" value="GEP94317.1"/>
    <property type="molecule type" value="Genomic_DNA"/>
</dbReference>
<organism evidence="1 2">
    <name type="scientific">Chitinophaga cymbidii</name>
    <dbReference type="NCBI Taxonomy" id="1096750"/>
    <lineage>
        <taxon>Bacteria</taxon>
        <taxon>Pseudomonadati</taxon>
        <taxon>Bacteroidota</taxon>
        <taxon>Chitinophagia</taxon>
        <taxon>Chitinophagales</taxon>
        <taxon>Chitinophagaceae</taxon>
        <taxon>Chitinophaga</taxon>
    </lineage>
</organism>